<dbReference type="GO" id="GO:0008009">
    <property type="term" value="F:chemokine activity"/>
    <property type="evidence" value="ECO:0007669"/>
    <property type="project" value="InterPro"/>
</dbReference>
<reference evidence="3" key="1">
    <citation type="submission" date="2025-08" db="UniProtKB">
        <authorList>
            <consortium name="Ensembl"/>
        </authorList>
    </citation>
    <scope>IDENTIFICATION</scope>
</reference>
<dbReference type="OMA" id="KPICAHP"/>
<dbReference type="Pfam" id="PF00048">
    <property type="entry name" value="IL8"/>
    <property type="match status" value="1"/>
</dbReference>
<evidence type="ECO:0000313" key="4">
    <source>
        <dbReference type="Proteomes" id="UP000264820"/>
    </source>
</evidence>
<dbReference type="GeneTree" id="ENSGT01030000234769"/>
<name>A0A3Q2XDJ7_HIPCM</name>
<dbReference type="GO" id="GO:0006955">
    <property type="term" value="P:immune response"/>
    <property type="evidence" value="ECO:0007669"/>
    <property type="project" value="InterPro"/>
</dbReference>
<protein>
    <recommendedName>
        <fullName evidence="2">Chemokine interleukin-8-like domain-containing protein</fullName>
    </recommendedName>
</protein>
<dbReference type="InterPro" id="IPR001811">
    <property type="entry name" value="Chemokine_IL8-like_dom"/>
</dbReference>
<dbReference type="Ensembl" id="ENSHCOT00000010464.1">
    <property type="protein sequence ID" value="ENSHCOP00000002420.1"/>
    <property type="gene ID" value="ENSHCOG00000003534.1"/>
</dbReference>
<reference evidence="3" key="2">
    <citation type="submission" date="2025-09" db="UniProtKB">
        <authorList>
            <consortium name="Ensembl"/>
        </authorList>
    </citation>
    <scope>IDENTIFICATION</scope>
</reference>
<dbReference type="SUPFAM" id="SSF54117">
    <property type="entry name" value="Interleukin 8-like chemokines"/>
    <property type="match status" value="1"/>
</dbReference>
<dbReference type="Gene3D" id="2.40.50.40">
    <property type="match status" value="1"/>
</dbReference>
<evidence type="ECO:0000259" key="2">
    <source>
        <dbReference type="Pfam" id="PF00048"/>
    </source>
</evidence>
<feature type="domain" description="Chemokine interleukin-8-like" evidence="2">
    <location>
        <begin position="55"/>
        <end position="107"/>
    </location>
</feature>
<organism evidence="3 4">
    <name type="scientific">Hippocampus comes</name>
    <name type="common">Tiger tail seahorse</name>
    <dbReference type="NCBI Taxonomy" id="109280"/>
    <lineage>
        <taxon>Eukaryota</taxon>
        <taxon>Metazoa</taxon>
        <taxon>Chordata</taxon>
        <taxon>Craniata</taxon>
        <taxon>Vertebrata</taxon>
        <taxon>Euteleostomi</taxon>
        <taxon>Actinopterygii</taxon>
        <taxon>Neopterygii</taxon>
        <taxon>Teleostei</taxon>
        <taxon>Neoteleostei</taxon>
        <taxon>Acanthomorphata</taxon>
        <taxon>Syngnathiaria</taxon>
        <taxon>Syngnathiformes</taxon>
        <taxon>Syngnathoidei</taxon>
        <taxon>Syngnathidae</taxon>
        <taxon>Hippocampus</taxon>
    </lineage>
</organism>
<keyword evidence="4" id="KW-1185">Reference proteome</keyword>
<evidence type="ECO:0000256" key="1">
    <source>
        <dbReference type="ARBA" id="ARBA00022514"/>
    </source>
</evidence>
<accession>A0A3Q2XDJ7</accession>
<proteinExistence type="predicted"/>
<evidence type="ECO:0000313" key="3">
    <source>
        <dbReference type="Ensembl" id="ENSHCOP00000002420.1"/>
    </source>
</evidence>
<dbReference type="GO" id="GO:0005615">
    <property type="term" value="C:extracellular space"/>
    <property type="evidence" value="ECO:0007669"/>
    <property type="project" value="UniProtKB-KW"/>
</dbReference>
<keyword evidence="1" id="KW-0202">Cytokine</keyword>
<dbReference type="InterPro" id="IPR036048">
    <property type="entry name" value="Interleukin_8-like_sf"/>
</dbReference>
<sequence>MFTQLGRYTANMYFIKSGRACFIHFRFSAIMDLKVIAVTLCLVVLASDSTEGGISKCCVKTRKTIPKPVLMKVQTWYLQDGRGPCDIDALVIFAGAWKKPICADPSLEKDLNRVRKMQQIRLGKAQRRVP</sequence>
<dbReference type="AlphaFoldDB" id="A0A3Q2XDJ7"/>
<dbReference type="Proteomes" id="UP000264820">
    <property type="component" value="Unplaced"/>
</dbReference>